<dbReference type="PANTHER" id="PTHR37302:SF1">
    <property type="entry name" value="PROTEIN DINB"/>
    <property type="match status" value="1"/>
</dbReference>
<evidence type="ECO:0000313" key="4">
    <source>
        <dbReference type="EMBL" id="OAI09375.1"/>
    </source>
</evidence>
<protein>
    <recommendedName>
        <fullName evidence="6">Damage-inducible protein DinB</fullName>
    </recommendedName>
</protein>
<reference evidence="4 5" key="1">
    <citation type="submission" date="2016-03" db="EMBL/GenBank/DDBJ databases">
        <authorList>
            <person name="Ploux O."/>
        </authorList>
    </citation>
    <scope>NUCLEOTIDE SEQUENCE [LARGE SCALE GENOMIC DNA]</scope>
    <source>
        <strain evidence="4 5">R-45371</strain>
    </source>
</reference>
<accession>A0A177MV18</accession>
<evidence type="ECO:0000256" key="1">
    <source>
        <dbReference type="ARBA" id="ARBA00008635"/>
    </source>
</evidence>
<dbReference type="InterPro" id="IPR007837">
    <property type="entry name" value="DinB"/>
</dbReference>
<evidence type="ECO:0008006" key="6">
    <source>
        <dbReference type="Google" id="ProtNLM"/>
    </source>
</evidence>
<feature type="binding site" evidence="3">
    <location>
        <position position="135"/>
    </location>
    <ligand>
        <name>a divalent metal cation</name>
        <dbReference type="ChEBI" id="CHEBI:60240"/>
    </ligand>
</feature>
<dbReference type="Gene3D" id="1.20.120.450">
    <property type="entry name" value="dinb family like domain"/>
    <property type="match status" value="1"/>
</dbReference>
<dbReference type="SUPFAM" id="SSF109854">
    <property type="entry name" value="DinB/YfiT-like putative metalloenzymes"/>
    <property type="match status" value="1"/>
</dbReference>
<gene>
    <name evidence="4" type="ORF">A1353_03455</name>
</gene>
<dbReference type="Proteomes" id="UP000077763">
    <property type="component" value="Unassembled WGS sequence"/>
</dbReference>
<organism evidence="4 5">
    <name type="scientific">Methylomonas methanica</name>
    <dbReference type="NCBI Taxonomy" id="421"/>
    <lineage>
        <taxon>Bacteria</taxon>
        <taxon>Pseudomonadati</taxon>
        <taxon>Pseudomonadota</taxon>
        <taxon>Gammaproteobacteria</taxon>
        <taxon>Methylococcales</taxon>
        <taxon>Methylococcaceae</taxon>
        <taxon>Methylomonas</taxon>
    </lineage>
</organism>
<dbReference type="RefSeq" id="WP_064035172.1">
    <property type="nucleotide sequence ID" value="NZ_LUUH01000002.1"/>
</dbReference>
<dbReference type="Pfam" id="PF05163">
    <property type="entry name" value="DinB"/>
    <property type="match status" value="1"/>
</dbReference>
<dbReference type="PANTHER" id="PTHR37302">
    <property type="entry name" value="SLR1116 PROTEIN"/>
    <property type="match status" value="1"/>
</dbReference>
<evidence type="ECO:0000313" key="5">
    <source>
        <dbReference type="Proteomes" id="UP000077763"/>
    </source>
</evidence>
<dbReference type="GO" id="GO:0046872">
    <property type="term" value="F:metal ion binding"/>
    <property type="evidence" value="ECO:0007669"/>
    <property type="project" value="UniProtKB-KW"/>
</dbReference>
<feature type="binding site" evidence="3">
    <location>
        <position position="50"/>
    </location>
    <ligand>
        <name>a divalent metal cation</name>
        <dbReference type="ChEBI" id="CHEBI:60240"/>
    </ligand>
</feature>
<dbReference type="EMBL" id="LUUH01000002">
    <property type="protein sequence ID" value="OAI09375.1"/>
    <property type="molecule type" value="Genomic_DNA"/>
</dbReference>
<sequence length="166" mass="18963">MNLLENLLLQARYSQWVNQRLYNACATLADAERKQDRGVFFHSIHGTWNHLLLGDRVWLARLQGQPMPYQRLDLECYADFAELRAAQADCDQLLLDWIQGLQTDDLQRRIAFRSLSTGQDKVLAVATMLTTLLIHKTHHRGQITALLSQCGCDYGGIDFICAPFVD</sequence>
<comment type="caution">
    <text evidence="4">The sequence shown here is derived from an EMBL/GenBank/DDBJ whole genome shotgun (WGS) entry which is preliminary data.</text>
</comment>
<proteinExistence type="inferred from homology"/>
<dbReference type="AlphaFoldDB" id="A0A177MV18"/>
<feature type="binding site" evidence="3">
    <location>
        <position position="139"/>
    </location>
    <ligand>
        <name>a divalent metal cation</name>
        <dbReference type="ChEBI" id="CHEBI:60240"/>
    </ligand>
</feature>
<dbReference type="InterPro" id="IPR034660">
    <property type="entry name" value="DinB/YfiT-like"/>
</dbReference>
<keyword evidence="2 3" id="KW-0479">Metal-binding</keyword>
<name>A0A177MV18_METMH</name>
<comment type="similarity">
    <text evidence="1">Belongs to the DinB family.</text>
</comment>
<evidence type="ECO:0000256" key="3">
    <source>
        <dbReference type="PIRSR" id="PIRSR607837-1"/>
    </source>
</evidence>
<evidence type="ECO:0000256" key="2">
    <source>
        <dbReference type="ARBA" id="ARBA00022723"/>
    </source>
</evidence>